<protein>
    <submittedName>
        <fullName evidence="2">Uncharacterized protein</fullName>
    </submittedName>
</protein>
<dbReference type="GO" id="GO:0000785">
    <property type="term" value="C:chromatin"/>
    <property type="evidence" value="ECO:0007669"/>
    <property type="project" value="TreeGrafter"/>
</dbReference>
<dbReference type="GeneID" id="93612870"/>
<dbReference type="PANTHER" id="PTHR13831:SF0">
    <property type="entry name" value="PROTEIN HIRA"/>
    <property type="match status" value="1"/>
</dbReference>
<dbReference type="RefSeq" id="XP_067516590.1">
    <property type="nucleotide sequence ID" value="XM_067660489.1"/>
</dbReference>
<proteinExistence type="predicted"/>
<dbReference type="GO" id="GO:0005634">
    <property type="term" value="C:nucleus"/>
    <property type="evidence" value="ECO:0007669"/>
    <property type="project" value="InterPro"/>
</dbReference>
<dbReference type="VEuPathDB" id="FungiDB:RO3G_05899"/>
<dbReference type="GO" id="GO:0000417">
    <property type="term" value="C:HIR complex"/>
    <property type="evidence" value="ECO:0007669"/>
    <property type="project" value="TreeGrafter"/>
</dbReference>
<feature type="repeat" description="WD" evidence="1">
    <location>
        <begin position="154"/>
        <end position="185"/>
    </location>
</feature>
<name>I1BYB4_RHIO9</name>
<keyword evidence="1" id="KW-0853">WD repeat</keyword>
<dbReference type="Pfam" id="PF09453">
    <property type="entry name" value="HIRA_B"/>
    <property type="match status" value="1"/>
</dbReference>
<feature type="repeat" description="WD" evidence="1">
    <location>
        <begin position="119"/>
        <end position="153"/>
    </location>
</feature>
<gene>
    <name evidence="2" type="ORF">RO3G_05899</name>
</gene>
<dbReference type="OMA" id="WIVENHR"/>
<dbReference type="PANTHER" id="PTHR13831">
    <property type="entry name" value="MEMBER OF THE HIR1 FAMILY OF WD-REPEAT PROTEINS"/>
    <property type="match status" value="1"/>
</dbReference>
<dbReference type="InterPro" id="IPR001680">
    <property type="entry name" value="WD40_rpt"/>
</dbReference>
<dbReference type="PROSITE" id="PS50082">
    <property type="entry name" value="WD_REPEATS_2"/>
    <property type="match status" value="3"/>
</dbReference>
<dbReference type="InParanoid" id="I1BYB4"/>
<dbReference type="EMBL" id="CH476735">
    <property type="protein sequence ID" value="EIE81194.1"/>
    <property type="molecule type" value="Genomic_DNA"/>
</dbReference>
<dbReference type="GO" id="GO:0006351">
    <property type="term" value="P:DNA-templated transcription"/>
    <property type="evidence" value="ECO:0007669"/>
    <property type="project" value="InterPro"/>
</dbReference>
<organism evidence="2 3">
    <name type="scientific">Rhizopus delemar (strain RA 99-880 / ATCC MYA-4621 / FGSC 9543 / NRRL 43880)</name>
    <name type="common">Mucormycosis agent</name>
    <name type="synonym">Rhizopus arrhizus var. delemar</name>
    <dbReference type="NCBI Taxonomy" id="246409"/>
    <lineage>
        <taxon>Eukaryota</taxon>
        <taxon>Fungi</taxon>
        <taxon>Fungi incertae sedis</taxon>
        <taxon>Mucoromycota</taxon>
        <taxon>Mucoromycotina</taxon>
        <taxon>Mucoromycetes</taxon>
        <taxon>Mucorales</taxon>
        <taxon>Mucorineae</taxon>
        <taxon>Rhizopodaceae</taxon>
        <taxon>Rhizopus</taxon>
    </lineage>
</organism>
<evidence type="ECO:0000313" key="3">
    <source>
        <dbReference type="Proteomes" id="UP000009138"/>
    </source>
</evidence>
<dbReference type="InterPro" id="IPR036322">
    <property type="entry name" value="WD40_repeat_dom_sf"/>
</dbReference>
<sequence length="472" mass="52292">MIIFKPDWVSHADKTQGAKGQKPCIYSLDVHPDGTRLATGGLDSNVRIWNTKPIYDEEAEHNPACHKLLSTMTMHNGAVLCVRWSNKEGRYLASSSDNDNLIIIWERDVNAKVGSVFDVQDLAWSKDNQYLASCGVDGFIIVWDGRTFEQVKKIDKHEGFVKGISWDPAGKYLASQSDDKMVKIWRTLDWGLETSIKGPFINAPGTTLYRRLSIKCVAAIVNREDWNSDISLVGHQLPVEVTSFNPHMFYITGEDDRDNEKPVSAICALGSQDRSISIWATSFSIPICVAADVFDNNVYDIAWAPDGKSLFACSQDGTIAFIQFGEELQDTVPEEVVISKLEKYGYGKRQTQLLETPIQLELEETMLKKPPSSALSQRVADLMDGSIQIKDVPQSSTTAAQEVLASNISSSTIMKPTITEQKVSIAKNGKKRIQPISLMPSPATTTTTLIPKKSMINTLPVSQTQSTQQTVI</sequence>
<dbReference type="STRING" id="246409.I1BYB4"/>
<dbReference type="Gene3D" id="2.130.10.10">
    <property type="entry name" value="YVTN repeat-like/Quinoprotein amine dehydrogenase"/>
    <property type="match status" value="2"/>
</dbReference>
<dbReference type="SMART" id="SM00320">
    <property type="entry name" value="WD40"/>
    <property type="match status" value="6"/>
</dbReference>
<dbReference type="Proteomes" id="UP000009138">
    <property type="component" value="Unassembled WGS sequence"/>
</dbReference>
<dbReference type="InterPro" id="IPR019015">
    <property type="entry name" value="HIRA_B_motif"/>
</dbReference>
<dbReference type="SUPFAM" id="SSF50978">
    <property type="entry name" value="WD40 repeat-like"/>
    <property type="match status" value="1"/>
</dbReference>
<dbReference type="CDD" id="cd00200">
    <property type="entry name" value="WD40"/>
    <property type="match status" value="1"/>
</dbReference>
<accession>I1BYB4</accession>
<dbReference type="Pfam" id="PF00400">
    <property type="entry name" value="WD40"/>
    <property type="match status" value="5"/>
</dbReference>
<evidence type="ECO:0000256" key="1">
    <source>
        <dbReference type="PROSITE-ProRule" id="PRU00221"/>
    </source>
</evidence>
<feature type="repeat" description="WD" evidence="1">
    <location>
        <begin position="18"/>
        <end position="50"/>
    </location>
</feature>
<evidence type="ECO:0000313" key="2">
    <source>
        <dbReference type="EMBL" id="EIE81194.1"/>
    </source>
</evidence>
<dbReference type="GO" id="GO:0031491">
    <property type="term" value="F:nucleosome binding"/>
    <property type="evidence" value="ECO:0007669"/>
    <property type="project" value="TreeGrafter"/>
</dbReference>
<reference evidence="2 3" key="1">
    <citation type="journal article" date="2009" name="PLoS Genet.">
        <title>Genomic analysis of the basal lineage fungus Rhizopus oryzae reveals a whole-genome duplication.</title>
        <authorList>
            <person name="Ma L.-J."/>
            <person name="Ibrahim A.S."/>
            <person name="Skory C."/>
            <person name="Grabherr M.G."/>
            <person name="Burger G."/>
            <person name="Butler M."/>
            <person name="Elias M."/>
            <person name="Idnurm A."/>
            <person name="Lang B.F."/>
            <person name="Sone T."/>
            <person name="Abe A."/>
            <person name="Calvo S.E."/>
            <person name="Corrochano L.M."/>
            <person name="Engels R."/>
            <person name="Fu J."/>
            <person name="Hansberg W."/>
            <person name="Kim J.-M."/>
            <person name="Kodira C.D."/>
            <person name="Koehrsen M.J."/>
            <person name="Liu B."/>
            <person name="Miranda-Saavedra D."/>
            <person name="O'Leary S."/>
            <person name="Ortiz-Castellanos L."/>
            <person name="Poulter R."/>
            <person name="Rodriguez-Romero J."/>
            <person name="Ruiz-Herrera J."/>
            <person name="Shen Y.-Q."/>
            <person name="Zeng Q."/>
            <person name="Galagan J."/>
            <person name="Birren B.W."/>
            <person name="Cuomo C.A."/>
            <person name="Wickes B.L."/>
        </authorList>
    </citation>
    <scope>NUCLEOTIDE SEQUENCE [LARGE SCALE GENOMIC DNA]</scope>
    <source>
        <strain evidence="3">RA 99-880 / ATCC MYA-4621 / FGSC 9543 / NRRL 43880</strain>
    </source>
</reference>
<dbReference type="GO" id="GO:0006338">
    <property type="term" value="P:chromatin remodeling"/>
    <property type="evidence" value="ECO:0007669"/>
    <property type="project" value="TreeGrafter"/>
</dbReference>
<dbReference type="OrthoDB" id="1741719at2759"/>
<dbReference type="FunCoup" id="I1BYB4">
    <property type="interactions" value="398"/>
</dbReference>
<keyword evidence="3" id="KW-1185">Reference proteome</keyword>
<dbReference type="eggNOG" id="KOG0973">
    <property type="taxonomic scope" value="Eukaryota"/>
</dbReference>
<dbReference type="PROSITE" id="PS50294">
    <property type="entry name" value="WD_REPEATS_REGION"/>
    <property type="match status" value="2"/>
</dbReference>
<dbReference type="AlphaFoldDB" id="I1BYB4"/>
<dbReference type="InterPro" id="IPR031120">
    <property type="entry name" value="HIR1-like"/>
</dbReference>
<dbReference type="InterPro" id="IPR015943">
    <property type="entry name" value="WD40/YVTN_repeat-like_dom_sf"/>
</dbReference>